<feature type="region of interest" description="Disordered" evidence="1">
    <location>
        <begin position="1"/>
        <end position="28"/>
    </location>
</feature>
<dbReference type="HOGENOM" id="CLU_2450299_0_0_11"/>
<dbReference type="EMBL" id="CP002801">
    <property type="protein sequence ID" value="AEH11009.1"/>
    <property type="molecule type" value="Genomic_DNA"/>
</dbReference>
<dbReference type="STRING" id="656024.FsymDg_3732"/>
<sequence>MATPAPRATSTQVKTTRSDHGRREPLRPVGRRHLTIADVCDELAVARSTFYDWRAKGTAPRCIKLPNGELRVRRTDLDAWIESRTESAA</sequence>
<evidence type="ECO:0000259" key="2">
    <source>
        <dbReference type="Pfam" id="PF12728"/>
    </source>
</evidence>
<dbReference type="AlphaFoldDB" id="F8B492"/>
<dbReference type="Pfam" id="PF12728">
    <property type="entry name" value="HTH_17"/>
    <property type="match status" value="1"/>
</dbReference>
<evidence type="ECO:0000313" key="3">
    <source>
        <dbReference type="EMBL" id="AEH11009.1"/>
    </source>
</evidence>
<name>F8B492_9ACTN</name>
<dbReference type="SUPFAM" id="SSF46955">
    <property type="entry name" value="Putative DNA-binding domain"/>
    <property type="match status" value="1"/>
</dbReference>
<dbReference type="InterPro" id="IPR009061">
    <property type="entry name" value="DNA-bd_dom_put_sf"/>
</dbReference>
<dbReference type="Proteomes" id="UP000001549">
    <property type="component" value="Chromosome"/>
</dbReference>
<feature type="domain" description="Helix-turn-helix" evidence="2">
    <location>
        <begin position="34"/>
        <end position="84"/>
    </location>
</feature>
<proteinExistence type="predicted"/>
<keyword evidence="4" id="KW-1185">Reference proteome</keyword>
<protein>
    <submittedName>
        <fullName evidence="3">Prophage CP4-57 regulatory</fullName>
    </submittedName>
</protein>
<evidence type="ECO:0000313" key="4">
    <source>
        <dbReference type="Proteomes" id="UP000001549"/>
    </source>
</evidence>
<feature type="compositionally biased region" description="Basic and acidic residues" evidence="1">
    <location>
        <begin position="16"/>
        <end position="26"/>
    </location>
</feature>
<gene>
    <name evidence="3" type="ordered locus">FsymDg_3732</name>
</gene>
<dbReference type="InterPro" id="IPR041657">
    <property type="entry name" value="HTH_17"/>
</dbReference>
<accession>F8B492</accession>
<evidence type="ECO:0000256" key="1">
    <source>
        <dbReference type="SAM" id="MobiDB-lite"/>
    </source>
</evidence>
<dbReference type="eggNOG" id="COG3311">
    <property type="taxonomic scope" value="Bacteria"/>
</dbReference>
<reference evidence="3 4" key="1">
    <citation type="submission" date="2011-05" db="EMBL/GenBank/DDBJ databases">
        <title>Complete sequence of chromosome of Frankia symbiont of Datisca glomerata.</title>
        <authorList>
            <consortium name="US DOE Joint Genome Institute"/>
            <person name="Lucas S."/>
            <person name="Han J."/>
            <person name="Lapidus A."/>
            <person name="Cheng J.-F."/>
            <person name="Goodwin L."/>
            <person name="Pitluck S."/>
            <person name="Peters L."/>
            <person name="Mikhailova N."/>
            <person name="Chertkov O."/>
            <person name="Teshima H."/>
            <person name="Han C."/>
            <person name="Tapia R."/>
            <person name="Land M."/>
            <person name="Hauser L."/>
            <person name="Kyrpides N."/>
            <person name="Ivanova N."/>
            <person name="Pagani I."/>
            <person name="Berry A."/>
            <person name="Pawlowski K."/>
            <person name="Persson T."/>
            <person name="Vanden Heuvel B."/>
            <person name="Benson D."/>
            <person name="Woyke T."/>
        </authorList>
    </citation>
    <scope>NUCLEOTIDE SEQUENCE [LARGE SCALE GENOMIC DNA]</scope>
    <source>
        <strain evidence="4">4085684</strain>
    </source>
</reference>
<organism evidence="3 4">
    <name type="scientific">Candidatus Protofrankia datiscae</name>
    <dbReference type="NCBI Taxonomy" id="2716812"/>
    <lineage>
        <taxon>Bacteria</taxon>
        <taxon>Bacillati</taxon>
        <taxon>Actinomycetota</taxon>
        <taxon>Actinomycetes</taxon>
        <taxon>Frankiales</taxon>
        <taxon>Frankiaceae</taxon>
        <taxon>Protofrankia</taxon>
    </lineage>
</organism>
<dbReference type="KEGG" id="fsy:FsymDg_3732"/>